<gene>
    <name evidence="1" type="ORF">FUAX_32250</name>
</gene>
<evidence type="ECO:0008006" key="3">
    <source>
        <dbReference type="Google" id="ProtNLM"/>
    </source>
</evidence>
<reference evidence="1 2" key="1">
    <citation type="submission" date="2021-12" db="EMBL/GenBank/DDBJ databases">
        <title>Genome sequencing of bacteria with rrn-lacking chromosome and rrn-plasmid.</title>
        <authorList>
            <person name="Anda M."/>
            <person name="Iwasaki W."/>
        </authorList>
    </citation>
    <scope>NUCLEOTIDE SEQUENCE [LARGE SCALE GENOMIC DNA]</scope>
    <source>
        <strain evidence="1 2">DSM 100852</strain>
    </source>
</reference>
<protein>
    <recommendedName>
        <fullName evidence="3">Transposase</fullName>
    </recommendedName>
</protein>
<dbReference type="AlphaFoldDB" id="A0AAU9D4A1"/>
<accession>A0AAU9D4A1</accession>
<dbReference type="RefSeq" id="WP_338392327.1">
    <property type="nucleotide sequence ID" value="NZ_AP025314.1"/>
</dbReference>
<sequence>MKTNNKSFEKYKQITIHIKQYAFVKKAVCSGLVEKIKKATRSVV</sequence>
<evidence type="ECO:0000313" key="2">
    <source>
        <dbReference type="Proteomes" id="UP001348817"/>
    </source>
</evidence>
<dbReference type="EMBL" id="AP025314">
    <property type="protein sequence ID" value="BDD10793.1"/>
    <property type="molecule type" value="Genomic_DNA"/>
</dbReference>
<organism evidence="1 2">
    <name type="scientific">Fulvitalea axinellae</name>
    <dbReference type="NCBI Taxonomy" id="1182444"/>
    <lineage>
        <taxon>Bacteria</taxon>
        <taxon>Pseudomonadati</taxon>
        <taxon>Bacteroidota</taxon>
        <taxon>Cytophagia</taxon>
        <taxon>Cytophagales</taxon>
        <taxon>Persicobacteraceae</taxon>
        <taxon>Fulvitalea</taxon>
    </lineage>
</organism>
<proteinExistence type="predicted"/>
<name>A0AAU9D4A1_9BACT</name>
<dbReference type="KEGG" id="fax:FUAX_32250"/>
<keyword evidence="2" id="KW-1185">Reference proteome</keyword>
<dbReference type="Proteomes" id="UP001348817">
    <property type="component" value="Chromosome"/>
</dbReference>
<evidence type="ECO:0000313" key="1">
    <source>
        <dbReference type="EMBL" id="BDD10793.1"/>
    </source>
</evidence>